<dbReference type="PANTHER" id="PTHR43569">
    <property type="entry name" value="AMIDOHYDROLASE"/>
    <property type="match status" value="1"/>
</dbReference>
<proteinExistence type="inferred from homology"/>
<reference evidence="3 4" key="1">
    <citation type="submission" date="2016-05" db="EMBL/GenBank/DDBJ databases">
        <title>Niabella ginsenosidivorans BS26 whole genome sequencing.</title>
        <authorList>
            <person name="Im W.T."/>
            <person name="Siddiqi M.Z."/>
        </authorList>
    </citation>
    <scope>NUCLEOTIDE SEQUENCE [LARGE SCALE GENOMIC DNA]</scope>
    <source>
        <strain evidence="3 4">BS26</strain>
    </source>
</reference>
<dbReference type="Proteomes" id="UP000077667">
    <property type="component" value="Chromosome"/>
</dbReference>
<dbReference type="EMBL" id="CP015772">
    <property type="protein sequence ID" value="ANH82733.1"/>
    <property type="molecule type" value="Genomic_DNA"/>
</dbReference>
<protein>
    <recommendedName>
        <fullName evidence="2">Amidohydrolase-related domain-containing protein</fullName>
    </recommendedName>
</protein>
<dbReference type="InterPro" id="IPR052350">
    <property type="entry name" value="Metallo-dep_Lactonases"/>
</dbReference>
<dbReference type="STRING" id="1176587.A8C56_18695"/>
<organism evidence="3 4">
    <name type="scientific">Niabella ginsenosidivorans</name>
    <dbReference type="NCBI Taxonomy" id="1176587"/>
    <lineage>
        <taxon>Bacteria</taxon>
        <taxon>Pseudomonadati</taxon>
        <taxon>Bacteroidota</taxon>
        <taxon>Chitinophagia</taxon>
        <taxon>Chitinophagales</taxon>
        <taxon>Chitinophagaceae</taxon>
        <taxon>Niabella</taxon>
    </lineage>
</organism>
<evidence type="ECO:0000313" key="3">
    <source>
        <dbReference type="EMBL" id="ANH82733.1"/>
    </source>
</evidence>
<dbReference type="AlphaFoldDB" id="A0A1A9I599"/>
<dbReference type="Pfam" id="PF04909">
    <property type="entry name" value="Amidohydro_2"/>
    <property type="match status" value="1"/>
</dbReference>
<dbReference type="OrthoDB" id="5450317at2"/>
<feature type="domain" description="Amidohydrolase-related" evidence="2">
    <location>
        <begin position="3"/>
        <end position="282"/>
    </location>
</feature>
<accession>A0A1A9I599</accession>
<evidence type="ECO:0000313" key="4">
    <source>
        <dbReference type="Proteomes" id="UP000077667"/>
    </source>
</evidence>
<dbReference type="GO" id="GO:0016787">
    <property type="term" value="F:hydrolase activity"/>
    <property type="evidence" value="ECO:0007669"/>
    <property type="project" value="InterPro"/>
</dbReference>
<comment type="similarity">
    <text evidence="1">Belongs to the metallo-dependent hydrolases superfamily.</text>
</comment>
<dbReference type="InterPro" id="IPR032466">
    <property type="entry name" value="Metal_Hydrolase"/>
</dbReference>
<evidence type="ECO:0000256" key="1">
    <source>
        <dbReference type="ARBA" id="ARBA00038310"/>
    </source>
</evidence>
<sequence length="287" mass="33523">MKIDAHQHFWSTKRPNDYGFLTPAAGVLYKEYLPDDLKPRLEEAGVDYTVLVQAAETEAETRWLLDLARGADYIAGVVGWIDFDTDPGTFIQRLNAFRANPKFIGVRPMLQDLPDDRFILRPRVLENLRTVAALDFPFDILVYPRHLPHIYEMLQKVPLLRAVIDHMAKPEIRTHEIASWRFWMRKISRFPNVWCKLSGMVTEADHSNWQQQDFVPYVQCMIKHFGCRRLMYGSDWPVCLQAATYMQVHNLLAAVLEDLPEKLEDREWNAVFGSNAARFYKLNLLNR</sequence>
<dbReference type="KEGG" id="nia:A8C56_18695"/>
<dbReference type="PANTHER" id="PTHR43569:SF2">
    <property type="entry name" value="AMIDOHYDROLASE-RELATED DOMAIN-CONTAINING PROTEIN"/>
    <property type="match status" value="1"/>
</dbReference>
<dbReference type="RefSeq" id="WP_067759441.1">
    <property type="nucleotide sequence ID" value="NZ_CP015772.1"/>
</dbReference>
<dbReference type="InterPro" id="IPR006680">
    <property type="entry name" value="Amidohydro-rel"/>
</dbReference>
<name>A0A1A9I599_9BACT</name>
<gene>
    <name evidence="3" type="ORF">A8C56_18695</name>
</gene>
<keyword evidence="4" id="KW-1185">Reference proteome</keyword>
<dbReference type="SUPFAM" id="SSF51556">
    <property type="entry name" value="Metallo-dependent hydrolases"/>
    <property type="match status" value="1"/>
</dbReference>
<evidence type="ECO:0000259" key="2">
    <source>
        <dbReference type="Pfam" id="PF04909"/>
    </source>
</evidence>
<dbReference type="Gene3D" id="3.20.20.140">
    <property type="entry name" value="Metal-dependent hydrolases"/>
    <property type="match status" value="1"/>
</dbReference>